<organism evidence="2 3">
    <name type="scientific">Piloderma croceum (strain F 1598)</name>
    <dbReference type="NCBI Taxonomy" id="765440"/>
    <lineage>
        <taxon>Eukaryota</taxon>
        <taxon>Fungi</taxon>
        <taxon>Dikarya</taxon>
        <taxon>Basidiomycota</taxon>
        <taxon>Agaricomycotina</taxon>
        <taxon>Agaricomycetes</taxon>
        <taxon>Agaricomycetidae</taxon>
        <taxon>Atheliales</taxon>
        <taxon>Atheliaceae</taxon>
        <taxon>Piloderma</taxon>
    </lineage>
</organism>
<evidence type="ECO:0000313" key="3">
    <source>
        <dbReference type="Proteomes" id="UP000054166"/>
    </source>
</evidence>
<feature type="compositionally biased region" description="Low complexity" evidence="1">
    <location>
        <begin position="99"/>
        <end position="115"/>
    </location>
</feature>
<dbReference type="Proteomes" id="UP000054166">
    <property type="component" value="Unassembled WGS sequence"/>
</dbReference>
<feature type="region of interest" description="Disordered" evidence="1">
    <location>
        <begin position="56"/>
        <end position="135"/>
    </location>
</feature>
<reference evidence="3" key="2">
    <citation type="submission" date="2015-01" db="EMBL/GenBank/DDBJ databases">
        <title>Evolutionary Origins and Diversification of the Mycorrhizal Mutualists.</title>
        <authorList>
            <consortium name="DOE Joint Genome Institute"/>
            <consortium name="Mycorrhizal Genomics Consortium"/>
            <person name="Kohler A."/>
            <person name="Kuo A."/>
            <person name="Nagy L.G."/>
            <person name="Floudas D."/>
            <person name="Copeland A."/>
            <person name="Barry K.W."/>
            <person name="Cichocki N."/>
            <person name="Veneault-Fourrey C."/>
            <person name="LaButti K."/>
            <person name="Lindquist E.A."/>
            <person name="Lipzen A."/>
            <person name="Lundell T."/>
            <person name="Morin E."/>
            <person name="Murat C."/>
            <person name="Riley R."/>
            <person name="Ohm R."/>
            <person name="Sun H."/>
            <person name="Tunlid A."/>
            <person name="Henrissat B."/>
            <person name="Grigoriev I.V."/>
            <person name="Hibbett D.S."/>
            <person name="Martin F."/>
        </authorList>
    </citation>
    <scope>NUCLEOTIDE SEQUENCE [LARGE SCALE GENOMIC DNA]</scope>
    <source>
        <strain evidence="3">F 1598</strain>
    </source>
</reference>
<reference evidence="2 3" key="1">
    <citation type="submission" date="2014-04" db="EMBL/GenBank/DDBJ databases">
        <authorList>
            <consortium name="DOE Joint Genome Institute"/>
            <person name="Kuo A."/>
            <person name="Tarkka M."/>
            <person name="Buscot F."/>
            <person name="Kohler A."/>
            <person name="Nagy L.G."/>
            <person name="Floudas D."/>
            <person name="Copeland A."/>
            <person name="Barry K.W."/>
            <person name="Cichocki N."/>
            <person name="Veneault-Fourrey C."/>
            <person name="LaButti K."/>
            <person name="Lindquist E.A."/>
            <person name="Lipzen A."/>
            <person name="Lundell T."/>
            <person name="Morin E."/>
            <person name="Murat C."/>
            <person name="Sun H."/>
            <person name="Tunlid A."/>
            <person name="Henrissat B."/>
            <person name="Grigoriev I.V."/>
            <person name="Hibbett D.S."/>
            <person name="Martin F."/>
            <person name="Nordberg H.P."/>
            <person name="Cantor M.N."/>
            <person name="Hua S.X."/>
        </authorList>
    </citation>
    <scope>NUCLEOTIDE SEQUENCE [LARGE SCALE GENOMIC DNA]</scope>
    <source>
        <strain evidence="2 3">F 1598</strain>
    </source>
</reference>
<keyword evidence="3" id="KW-1185">Reference proteome</keyword>
<dbReference type="AlphaFoldDB" id="A0A0C3GL09"/>
<name>A0A0C3GL09_PILCF</name>
<sequence>MTMEPVALVVVTPLPLPSGEGVHVHDPFFRSLQPPLPTSIRLSRLKEAPFTELRRAAEKPTRARLRRARKTLRIETEGRAPATGWKETRGGTGEGILVSLSSSMPSYSSSSLSSPSPSPSTIPTTATPLACPCYP</sequence>
<accession>A0A0C3GL09</accession>
<dbReference type="InParanoid" id="A0A0C3GL09"/>
<protein>
    <submittedName>
        <fullName evidence="2">Uncharacterized protein</fullName>
    </submittedName>
</protein>
<proteinExistence type="predicted"/>
<gene>
    <name evidence="2" type="ORF">PILCRDRAFT_337</name>
</gene>
<feature type="compositionally biased region" description="Basic residues" evidence="1">
    <location>
        <begin position="62"/>
        <end position="71"/>
    </location>
</feature>
<evidence type="ECO:0000256" key="1">
    <source>
        <dbReference type="SAM" id="MobiDB-lite"/>
    </source>
</evidence>
<evidence type="ECO:0000313" key="2">
    <source>
        <dbReference type="EMBL" id="KIM92264.1"/>
    </source>
</evidence>
<dbReference type="HOGENOM" id="CLU_1886519_0_0_1"/>
<dbReference type="EMBL" id="KN832970">
    <property type="protein sequence ID" value="KIM92264.1"/>
    <property type="molecule type" value="Genomic_DNA"/>
</dbReference>